<dbReference type="InterPro" id="IPR025736">
    <property type="entry name" value="PucR_C-HTH_dom"/>
</dbReference>
<dbReference type="InterPro" id="IPR025751">
    <property type="entry name" value="RsbRD_N_dom"/>
</dbReference>
<evidence type="ECO:0000256" key="1">
    <source>
        <dbReference type="ARBA" id="ARBA00006754"/>
    </source>
</evidence>
<accession>A0AB39BGH3</accession>
<sequence>MPKGRDVGGAAPWMRRLRPSQPVVADTSAMSEDALIIYDRFGLEAFAWSFENAETTVAAIFESTPSIAAEAGLHSIFMRGLRASVLREMRMADGEDLDPMTEECADVARDFARRGLDLTTMLETIRIGSRVSSAEYIRAASVLIEDPEERADAIARLMDVFFGSLVRFSAEMSDIFEAERSRWDTSRSAERLAMVNSLLAGRAVDRRRMSDVLNYDLDGRHVAAVAWSAGTEGTARLGALLTAELDALGANDPLVVDVGLGAAWGWGVVTDRGLSVPPTDPPVGISVAVSQVRQGRAGFARAHREAMKVEQLLKFAAPTMPRRVFHADVELATLLASDLESARYFVRGQLGQLAVDDERMERLRTTLWLYLENERSVATVANLQFIARNTVTYRVKQAETLIGRRVEDARLNLQPALLLARILGRRVLTEPPSD</sequence>
<dbReference type="Pfam" id="PF17853">
    <property type="entry name" value="GGDEF_2"/>
    <property type="match status" value="1"/>
</dbReference>
<dbReference type="RefSeq" id="WP_368498081.1">
    <property type="nucleotide sequence ID" value="NZ_CP162511.1"/>
</dbReference>
<dbReference type="Gene3D" id="1.10.10.2840">
    <property type="entry name" value="PucR C-terminal helix-turn-helix domain"/>
    <property type="match status" value="1"/>
</dbReference>
<evidence type="ECO:0000259" key="4">
    <source>
        <dbReference type="Pfam" id="PF17853"/>
    </source>
</evidence>
<name>A0AB39BGH3_9MICO</name>
<dbReference type="InterPro" id="IPR051448">
    <property type="entry name" value="CdaR-like_regulators"/>
</dbReference>
<organism evidence="5">
    <name type="scientific">Herbiconiux sp. A18JL235</name>
    <dbReference type="NCBI Taxonomy" id="3152363"/>
    <lineage>
        <taxon>Bacteria</taxon>
        <taxon>Bacillati</taxon>
        <taxon>Actinomycetota</taxon>
        <taxon>Actinomycetes</taxon>
        <taxon>Micrococcales</taxon>
        <taxon>Microbacteriaceae</taxon>
        <taxon>Herbiconiux</taxon>
    </lineage>
</organism>
<comment type="similarity">
    <text evidence="1">Belongs to the CdaR family.</text>
</comment>
<gene>
    <name evidence="5" type="ORF">ABFY20_00970</name>
</gene>
<dbReference type="Pfam" id="PF13556">
    <property type="entry name" value="HTH_30"/>
    <property type="match status" value="1"/>
</dbReference>
<evidence type="ECO:0000313" key="5">
    <source>
        <dbReference type="EMBL" id="XDI05692.1"/>
    </source>
</evidence>
<feature type="domain" description="RsbT co-antagonist protein RsbRD N-terminal" evidence="3">
    <location>
        <begin position="53"/>
        <end position="191"/>
    </location>
</feature>
<feature type="domain" description="CdaR GGDEF-like" evidence="4">
    <location>
        <begin position="207"/>
        <end position="309"/>
    </location>
</feature>
<protein>
    <submittedName>
        <fullName evidence="5">PucR family transcriptional regulator</fullName>
    </submittedName>
</protein>
<evidence type="ECO:0000259" key="2">
    <source>
        <dbReference type="Pfam" id="PF13556"/>
    </source>
</evidence>
<dbReference type="InterPro" id="IPR041522">
    <property type="entry name" value="CdaR_GGDEF"/>
</dbReference>
<reference evidence="5" key="1">
    <citation type="submission" date="2024-05" db="EMBL/GenBank/DDBJ databases">
        <title>Herbiconiux sp. A18JL235.</title>
        <authorList>
            <person name="Zhang G."/>
        </authorList>
    </citation>
    <scope>NUCLEOTIDE SEQUENCE</scope>
    <source>
        <strain evidence="5">A18JL235</strain>
    </source>
</reference>
<dbReference type="AlphaFoldDB" id="A0AB39BGH3"/>
<dbReference type="InterPro" id="IPR042070">
    <property type="entry name" value="PucR_C-HTH_sf"/>
</dbReference>
<dbReference type="Pfam" id="PF14361">
    <property type="entry name" value="RsbRD_N"/>
    <property type="match status" value="1"/>
</dbReference>
<dbReference type="PANTHER" id="PTHR33744">
    <property type="entry name" value="CARBOHYDRATE DIACID REGULATOR"/>
    <property type="match status" value="1"/>
</dbReference>
<feature type="domain" description="PucR C-terminal helix-turn-helix" evidence="2">
    <location>
        <begin position="363"/>
        <end position="418"/>
    </location>
</feature>
<dbReference type="EMBL" id="CP162511">
    <property type="protein sequence ID" value="XDI05692.1"/>
    <property type="molecule type" value="Genomic_DNA"/>
</dbReference>
<proteinExistence type="inferred from homology"/>
<evidence type="ECO:0000259" key="3">
    <source>
        <dbReference type="Pfam" id="PF14361"/>
    </source>
</evidence>
<dbReference type="PANTHER" id="PTHR33744:SF1">
    <property type="entry name" value="DNA-BINDING TRANSCRIPTIONAL ACTIVATOR ADER"/>
    <property type="match status" value="1"/>
</dbReference>